<protein>
    <submittedName>
        <fullName evidence="2">GNAT family N-acetyltransferase</fullName>
    </submittedName>
</protein>
<accession>A0ABY3YK79</accession>
<gene>
    <name evidence="2" type="ORF">MQE36_14305</name>
</gene>
<evidence type="ECO:0000313" key="3">
    <source>
        <dbReference type="Proteomes" id="UP000829476"/>
    </source>
</evidence>
<sequence>MVNLKGNKVFLRALEPEDIGFLYKLENDTSVWEVSETVAPYSKFVLEEYLANAHRDIYEVKQLRLAINTVSNELIGFIDLFEFDPKNKRAGVGIIILDDRHKRKGMGEEALKLLISYSFNHLDLHQLYCNIAADNQASIFLFEKLGFEKIGIKRDWKWTSRGYLDEIMYQKIKK</sequence>
<evidence type="ECO:0000259" key="1">
    <source>
        <dbReference type="PROSITE" id="PS51186"/>
    </source>
</evidence>
<dbReference type="SUPFAM" id="SSF55729">
    <property type="entry name" value="Acyl-CoA N-acyltransferases (Nat)"/>
    <property type="match status" value="1"/>
</dbReference>
<dbReference type="Gene3D" id="3.40.630.30">
    <property type="match status" value="1"/>
</dbReference>
<dbReference type="RefSeq" id="WP_242936657.1">
    <property type="nucleotide sequence ID" value="NZ_CP094326.1"/>
</dbReference>
<dbReference type="PANTHER" id="PTHR43415">
    <property type="entry name" value="SPERMIDINE N(1)-ACETYLTRANSFERASE"/>
    <property type="match status" value="1"/>
</dbReference>
<feature type="domain" description="N-acetyltransferase" evidence="1">
    <location>
        <begin position="9"/>
        <end position="170"/>
    </location>
</feature>
<evidence type="ECO:0000313" key="2">
    <source>
        <dbReference type="EMBL" id="UNY98250.1"/>
    </source>
</evidence>
<dbReference type="InterPro" id="IPR000182">
    <property type="entry name" value="GNAT_dom"/>
</dbReference>
<dbReference type="PROSITE" id="PS51186">
    <property type="entry name" value="GNAT"/>
    <property type="match status" value="1"/>
</dbReference>
<dbReference type="Pfam" id="PF13302">
    <property type="entry name" value="Acetyltransf_3"/>
    <property type="match status" value="1"/>
</dbReference>
<dbReference type="InterPro" id="IPR016181">
    <property type="entry name" value="Acyl_CoA_acyltransferase"/>
</dbReference>
<dbReference type="EMBL" id="CP094326">
    <property type="protein sequence ID" value="UNY98250.1"/>
    <property type="molecule type" value="Genomic_DNA"/>
</dbReference>
<reference evidence="2 3" key="1">
    <citation type="journal article" date="2018" name="Int. J. Syst. Evol. Microbiol.">
        <title>Zhouia spongiae sp. nov., isolated from a marine sponge.</title>
        <authorList>
            <person name="Zhuang L."/>
            <person name="Lin B."/>
            <person name="Qin F."/>
            <person name="Luo L."/>
        </authorList>
    </citation>
    <scope>NUCLEOTIDE SEQUENCE [LARGE SCALE GENOMIC DNA]</scope>
    <source>
        <strain evidence="2 3">HN-Y44</strain>
    </source>
</reference>
<dbReference type="Proteomes" id="UP000829476">
    <property type="component" value="Chromosome"/>
</dbReference>
<proteinExistence type="predicted"/>
<name>A0ABY3YK79_9FLAO</name>
<keyword evidence="3" id="KW-1185">Reference proteome</keyword>
<organism evidence="2 3">
    <name type="scientific">Zhouia spongiae</name>
    <dbReference type="NCBI Taxonomy" id="2202721"/>
    <lineage>
        <taxon>Bacteria</taxon>
        <taxon>Pseudomonadati</taxon>
        <taxon>Bacteroidota</taxon>
        <taxon>Flavobacteriia</taxon>
        <taxon>Flavobacteriales</taxon>
        <taxon>Flavobacteriaceae</taxon>
        <taxon>Zhouia</taxon>
    </lineage>
</organism>
<dbReference type="PANTHER" id="PTHR43415:SF3">
    <property type="entry name" value="GNAT-FAMILY ACETYLTRANSFERASE"/>
    <property type="match status" value="1"/>
</dbReference>